<dbReference type="PANTHER" id="PTHR43540">
    <property type="entry name" value="PEROXYUREIDOACRYLATE/UREIDOACRYLATE AMIDOHYDROLASE-RELATED"/>
    <property type="match status" value="1"/>
</dbReference>
<dbReference type="Gene3D" id="3.40.50.850">
    <property type="entry name" value="Isochorismatase-like"/>
    <property type="match status" value="1"/>
</dbReference>
<dbReference type="AlphaFoldDB" id="A0A9W6P784"/>
<dbReference type="InterPro" id="IPR050272">
    <property type="entry name" value="Isochorismatase-like_hydrls"/>
</dbReference>
<proteinExistence type="predicted"/>
<keyword evidence="1 3" id="KW-0378">Hydrolase</keyword>
<reference evidence="3" key="1">
    <citation type="submission" date="2023-02" db="EMBL/GenBank/DDBJ databases">
        <title>Nocardiopsis ansamitocini NBRC 112285.</title>
        <authorList>
            <person name="Ichikawa N."/>
            <person name="Sato H."/>
            <person name="Tonouchi N."/>
        </authorList>
    </citation>
    <scope>NUCLEOTIDE SEQUENCE</scope>
    <source>
        <strain evidence="3">NBRC 112285</strain>
    </source>
</reference>
<comment type="caution">
    <text evidence="3">The sequence shown here is derived from an EMBL/GenBank/DDBJ whole genome shotgun (WGS) entry which is preliminary data.</text>
</comment>
<dbReference type="InterPro" id="IPR036380">
    <property type="entry name" value="Isochorismatase-like_sf"/>
</dbReference>
<evidence type="ECO:0000313" key="4">
    <source>
        <dbReference type="Proteomes" id="UP001165092"/>
    </source>
</evidence>
<accession>A0A9W6P784</accession>
<feature type="domain" description="Isochorismatase-like" evidence="2">
    <location>
        <begin position="7"/>
        <end position="153"/>
    </location>
</feature>
<dbReference type="RefSeq" id="WP_285760244.1">
    <property type="nucleotide sequence ID" value="NZ_BSQG01000005.1"/>
</dbReference>
<dbReference type="Proteomes" id="UP001165092">
    <property type="component" value="Unassembled WGS sequence"/>
</dbReference>
<organism evidence="3 4">
    <name type="scientific">Nocardiopsis ansamitocini</name>
    <dbReference type="NCBI Taxonomy" id="1670832"/>
    <lineage>
        <taxon>Bacteria</taxon>
        <taxon>Bacillati</taxon>
        <taxon>Actinomycetota</taxon>
        <taxon>Actinomycetes</taxon>
        <taxon>Streptosporangiales</taxon>
        <taxon>Nocardiopsidaceae</taxon>
        <taxon>Nocardiopsis</taxon>
    </lineage>
</organism>
<dbReference type="SUPFAM" id="SSF52499">
    <property type="entry name" value="Isochorismatase-like hydrolases"/>
    <property type="match status" value="1"/>
</dbReference>
<sequence length="203" mass="21747">MSDDTRSALLVIDVQDSFLHHPLWPEASEPRIVEKVGLLVDAARARGELVVWVLHSEPGSGSLFDPAVGHVRLMEGLEPQQGEPVLTKTAHNAFTTTGLQQLLTTRGIGRLSVCGVRTEQCCETTARLAFDLGFDVAFVTEATACTPVEHRDAPPGRSVAAIMADPRTLGTDAIITRTEYALSGRFATIRTVAELTADATAKG</sequence>
<keyword evidence="4" id="KW-1185">Reference proteome</keyword>
<protein>
    <submittedName>
        <fullName evidence="3">Hydrolase</fullName>
    </submittedName>
</protein>
<dbReference type="GO" id="GO:0016787">
    <property type="term" value="F:hydrolase activity"/>
    <property type="evidence" value="ECO:0007669"/>
    <property type="project" value="UniProtKB-KW"/>
</dbReference>
<evidence type="ECO:0000313" key="3">
    <source>
        <dbReference type="EMBL" id="GLU48764.1"/>
    </source>
</evidence>
<evidence type="ECO:0000256" key="1">
    <source>
        <dbReference type="ARBA" id="ARBA00022801"/>
    </source>
</evidence>
<dbReference type="PANTHER" id="PTHR43540:SF6">
    <property type="entry name" value="ISOCHORISMATASE-LIKE DOMAIN-CONTAINING PROTEIN"/>
    <property type="match status" value="1"/>
</dbReference>
<dbReference type="EMBL" id="BSQG01000005">
    <property type="protein sequence ID" value="GLU48764.1"/>
    <property type="molecule type" value="Genomic_DNA"/>
</dbReference>
<gene>
    <name evidence="3" type="ORF">Nans01_31150</name>
</gene>
<evidence type="ECO:0000259" key="2">
    <source>
        <dbReference type="Pfam" id="PF00857"/>
    </source>
</evidence>
<name>A0A9W6P784_9ACTN</name>
<dbReference type="InterPro" id="IPR000868">
    <property type="entry name" value="Isochorismatase-like_dom"/>
</dbReference>
<dbReference type="Pfam" id="PF00857">
    <property type="entry name" value="Isochorismatase"/>
    <property type="match status" value="1"/>
</dbReference>